<dbReference type="AlphaFoldDB" id="A0A5D4JNW2"/>
<evidence type="ECO:0000313" key="3">
    <source>
        <dbReference type="EMBL" id="TYR66099.1"/>
    </source>
</evidence>
<dbReference type="InterPro" id="IPR002347">
    <property type="entry name" value="SDR_fam"/>
</dbReference>
<dbReference type="SUPFAM" id="SSF51735">
    <property type="entry name" value="NAD(P)-binding Rossmann-fold domains"/>
    <property type="match status" value="1"/>
</dbReference>
<dbReference type="PANTHER" id="PTHR44196:SF1">
    <property type="entry name" value="DEHYDROGENASE_REDUCTASE SDR FAMILY MEMBER 7B"/>
    <property type="match status" value="1"/>
</dbReference>
<organism evidence="3 4">
    <name type="scientific">Streptomyces parvus</name>
    <dbReference type="NCBI Taxonomy" id="66428"/>
    <lineage>
        <taxon>Bacteria</taxon>
        <taxon>Bacillati</taxon>
        <taxon>Actinomycetota</taxon>
        <taxon>Actinomycetes</taxon>
        <taxon>Kitasatosporales</taxon>
        <taxon>Streptomycetaceae</taxon>
        <taxon>Streptomyces</taxon>
    </lineage>
</organism>
<keyword evidence="4" id="KW-1185">Reference proteome</keyword>
<name>A0A5D4JNW2_9ACTN</name>
<dbReference type="PANTHER" id="PTHR44196">
    <property type="entry name" value="DEHYDROGENASE/REDUCTASE SDR FAMILY MEMBER 7B"/>
    <property type="match status" value="1"/>
</dbReference>
<dbReference type="GO" id="GO:0016020">
    <property type="term" value="C:membrane"/>
    <property type="evidence" value="ECO:0007669"/>
    <property type="project" value="TreeGrafter"/>
</dbReference>
<comment type="caution">
    <text evidence="3">The sequence shown here is derived from an EMBL/GenBank/DDBJ whole genome shotgun (WGS) entry which is preliminary data.</text>
</comment>
<dbReference type="GO" id="GO:0016491">
    <property type="term" value="F:oxidoreductase activity"/>
    <property type="evidence" value="ECO:0007669"/>
    <property type="project" value="UniProtKB-KW"/>
</dbReference>
<dbReference type="Gene3D" id="3.40.50.720">
    <property type="entry name" value="NAD(P)-binding Rossmann-like Domain"/>
    <property type="match status" value="1"/>
</dbReference>
<evidence type="ECO:0000313" key="4">
    <source>
        <dbReference type="Proteomes" id="UP000323242"/>
    </source>
</evidence>
<dbReference type="RefSeq" id="WP_148901374.1">
    <property type="nucleotide sequence ID" value="NZ_VSZQ01000008.1"/>
</dbReference>
<dbReference type="EMBL" id="VSZQ01000008">
    <property type="protein sequence ID" value="TYR66099.1"/>
    <property type="molecule type" value="Genomic_DNA"/>
</dbReference>
<comment type="similarity">
    <text evidence="1">Belongs to the short-chain dehydrogenases/reductases (SDR) family.</text>
</comment>
<dbReference type="Pfam" id="PF00106">
    <property type="entry name" value="adh_short"/>
    <property type="match status" value="1"/>
</dbReference>
<evidence type="ECO:0000256" key="2">
    <source>
        <dbReference type="ARBA" id="ARBA00023002"/>
    </source>
</evidence>
<dbReference type="Proteomes" id="UP000323242">
    <property type="component" value="Unassembled WGS sequence"/>
</dbReference>
<dbReference type="InterPro" id="IPR036291">
    <property type="entry name" value="NAD(P)-bd_dom_sf"/>
</dbReference>
<keyword evidence="2" id="KW-0560">Oxidoreductase</keyword>
<protein>
    <submittedName>
        <fullName evidence="3">SDR family oxidoreductase</fullName>
    </submittedName>
</protein>
<proteinExistence type="inferred from homology"/>
<sequence>MKIEGARILVPGATGAIGSGLAERLHQRGAHIAIAGRDGAALAWLAGVLGEVPARLFDAYDLNACADTVTWANETLNGLDAVVVCVGVAGFGPVETVGDAVAEHLVTVNALAPMAFLRAALPLVPRGGAVAAVTGIVVDATPAGMADYTASKAALAFWLSSVRREQRRKGVNVLDLRLDHVESGFAQRAVVGNPPAMPRGQSVQEAVDKVMEALEGAALNGASHGSEKP</sequence>
<dbReference type="CDD" id="cd05233">
    <property type="entry name" value="SDR_c"/>
    <property type="match status" value="1"/>
</dbReference>
<evidence type="ECO:0000256" key="1">
    <source>
        <dbReference type="ARBA" id="ARBA00006484"/>
    </source>
</evidence>
<accession>A0A5D4JNW2</accession>
<reference evidence="3 4" key="1">
    <citation type="submission" date="2019-08" db="EMBL/GenBank/DDBJ databases">
        <title>Draft genome for granaticin producer strain Streptomyces parvus C05.</title>
        <authorList>
            <person name="Gonzalez-Pimentel J.L."/>
        </authorList>
    </citation>
    <scope>NUCLEOTIDE SEQUENCE [LARGE SCALE GENOMIC DNA]</scope>
    <source>
        <strain evidence="3 4">C05</strain>
    </source>
</reference>
<gene>
    <name evidence="3" type="ORF">FY004_02605</name>
</gene>